<keyword evidence="8" id="KW-0426">Late protein</keyword>
<keyword evidence="7" id="KW-0946">Virion</keyword>
<dbReference type="Proteomes" id="UP001235679">
    <property type="component" value="Segment"/>
</dbReference>
<evidence type="ECO:0000256" key="4">
    <source>
        <dbReference type="ARBA" id="ARBA00022562"/>
    </source>
</evidence>
<dbReference type="GO" id="GO:0003677">
    <property type="term" value="F:DNA binding"/>
    <property type="evidence" value="ECO:0007669"/>
    <property type="project" value="UniProtKB-KW"/>
</dbReference>
<evidence type="ECO:0000256" key="7">
    <source>
        <dbReference type="ARBA" id="ARBA00022844"/>
    </source>
</evidence>
<evidence type="ECO:0000256" key="8">
    <source>
        <dbReference type="ARBA" id="ARBA00022921"/>
    </source>
</evidence>
<evidence type="ECO:0000313" key="15">
    <source>
        <dbReference type="EMBL" id="QBR99471.1"/>
    </source>
</evidence>
<organism evidence="15 16">
    <name type="scientific">Duck papillomavirus 3</name>
    <dbReference type="NCBI Taxonomy" id="2562546"/>
    <lineage>
        <taxon>Viruses</taxon>
        <taxon>Monodnaviria</taxon>
        <taxon>Shotokuvirae</taxon>
        <taxon>Cossaviricota</taxon>
        <taxon>Papovaviricetes</taxon>
        <taxon>Zurhausenvirales</taxon>
        <taxon>Papillomaviridae</taxon>
    </lineage>
</organism>
<reference evidence="15" key="1">
    <citation type="journal article" date="2019" name="Front. Microbiol.">
        <title>New Insight Into Avian Papillomavirus Ecology and Evolution From Characterization of Novel Wild Bird Papillomaviruses.</title>
        <authorList>
            <person name="Canuti M."/>
            <person name="Munro H.J."/>
            <person name="Robertson G.J."/>
            <person name="Kroyer A."/>
            <person name="Roul S."/>
            <person name="Ojkic D."/>
            <person name="Whitney H."/>
            <person name="Lang A.S."/>
        </authorList>
    </citation>
    <scope>NUCLEOTIDE SEQUENCE</scope>
    <source>
        <strain evidence="15">NL14_B8</strain>
    </source>
</reference>
<evidence type="ECO:0000256" key="11">
    <source>
        <dbReference type="ARBA" id="ARBA00023120"/>
    </source>
</evidence>
<dbReference type="GO" id="GO:0019028">
    <property type="term" value="C:viral capsid"/>
    <property type="evidence" value="ECO:0007669"/>
    <property type="project" value="UniProtKB-KW"/>
</dbReference>
<sequence length="550" mass="59141">MRARARVRVRVRFPSPTDTWLRKYFHGLFIRWPRPGVGRVRRPRAAADDLWRGCLEGRDCPPDIYNTYTHNTTADKILTWGSAGTFFGELGVGTGSGTAVPEGPIGVDWSVLSGSSGGGDSGSFIPRERPFRLPGSEIPVRVDAARENPTPVRPVPPEPPGTTFVNPAFDGDVVSVSSSDNVVIAPPAPVPGETGAIPVPELPEGPYTRGDTFVYEHELTGDIAPDRRPYFPFRPAEAGTSGPFETFELATLTPAGALDPAVEQASTSFGGDSGWAFAGEDLPYTSTPELPRPGRPRGPPRFPVLQVENPLYDSGSAVQAAFEAGVSAALEDIEVGSPLFTTTRDRAVQVSRVGQARGMSLRSGREVPYIFRLLGEVSPIGPADPSIIELRSLAPVGASDTVVDAGGLAETSLSGHSQVPWDNRPLPIDDPLAGYDEDGFMEIPLIDEAGEEEAIPVPATRARALPADVVGAATRAGFHSTPLVKIVGRSSTVVPAEPYRPTTVQPGSYLPPMEPGVVVQYYTDETGTPDPLLLWWFLRRRRRLFNSFYR</sequence>
<keyword evidence="12" id="KW-0238">DNA-binding</keyword>
<evidence type="ECO:0000256" key="12">
    <source>
        <dbReference type="ARBA" id="ARBA00023125"/>
    </source>
</evidence>
<dbReference type="GO" id="GO:0075521">
    <property type="term" value="P:microtubule-dependent intracellular transport of viral material towards nucleus"/>
    <property type="evidence" value="ECO:0007669"/>
    <property type="project" value="UniProtKB-KW"/>
</dbReference>
<gene>
    <name evidence="15" type="primary">L2</name>
</gene>
<evidence type="ECO:0000256" key="13">
    <source>
        <dbReference type="ARBA" id="ARBA00023157"/>
    </source>
</evidence>
<keyword evidence="5" id="KW-0945">Host-virus interaction</keyword>
<protein>
    <submittedName>
        <fullName evidence="15">L2</fullName>
    </submittedName>
</protein>
<keyword evidence="13" id="KW-1015">Disulfide bond</keyword>
<keyword evidence="11" id="KW-1176">Cytoplasmic inwards viral transport</keyword>
<keyword evidence="10" id="KW-1039">Host endosome</keyword>
<keyword evidence="3" id="KW-0167">Capsid protein</keyword>
<evidence type="ECO:0000256" key="2">
    <source>
        <dbReference type="ARBA" id="ARBA00022553"/>
    </source>
</evidence>
<keyword evidence="6" id="KW-1040">Host Golgi apparatus</keyword>
<keyword evidence="4" id="KW-1048">Host nucleus</keyword>
<keyword evidence="2" id="KW-0597">Phosphoprotein</keyword>
<evidence type="ECO:0000256" key="9">
    <source>
        <dbReference type="ARBA" id="ARBA00022952"/>
    </source>
</evidence>
<dbReference type="InterPro" id="IPR000784">
    <property type="entry name" value="Late_L2"/>
</dbReference>
<evidence type="ECO:0000256" key="1">
    <source>
        <dbReference type="ARBA" id="ARBA00022524"/>
    </source>
</evidence>
<evidence type="ECO:0000256" key="3">
    <source>
        <dbReference type="ARBA" id="ARBA00022561"/>
    </source>
</evidence>
<keyword evidence="1" id="KW-1163">Viral penetration into host nucleus</keyword>
<dbReference type="GO" id="GO:0005198">
    <property type="term" value="F:structural molecule activity"/>
    <property type="evidence" value="ECO:0007669"/>
    <property type="project" value="InterPro"/>
</dbReference>
<dbReference type="Pfam" id="PF00513">
    <property type="entry name" value="Late_protein_L2"/>
    <property type="match status" value="2"/>
</dbReference>
<evidence type="ECO:0000256" key="6">
    <source>
        <dbReference type="ARBA" id="ARBA00022812"/>
    </source>
</evidence>
<keyword evidence="9" id="KW-1177">Microtubular inwards viral transport</keyword>
<evidence type="ECO:0000256" key="5">
    <source>
        <dbReference type="ARBA" id="ARBA00022581"/>
    </source>
</evidence>
<dbReference type="GO" id="GO:0043657">
    <property type="term" value="C:host cell"/>
    <property type="evidence" value="ECO:0007669"/>
    <property type="project" value="GOC"/>
</dbReference>
<evidence type="ECO:0000313" key="16">
    <source>
        <dbReference type="Proteomes" id="UP001235679"/>
    </source>
</evidence>
<dbReference type="GO" id="GO:0075732">
    <property type="term" value="P:viral penetration into host nucleus"/>
    <property type="evidence" value="ECO:0007669"/>
    <property type="project" value="UniProtKB-KW"/>
</dbReference>
<evidence type="ECO:0000256" key="10">
    <source>
        <dbReference type="ARBA" id="ARBA00023046"/>
    </source>
</evidence>
<dbReference type="GO" id="GO:0046718">
    <property type="term" value="P:symbiont entry into host cell"/>
    <property type="evidence" value="ECO:0007669"/>
    <property type="project" value="UniProtKB-KW"/>
</dbReference>
<keyword evidence="14" id="KW-1160">Virus entry into host cell</keyword>
<proteinExistence type="predicted"/>
<evidence type="ECO:0000256" key="14">
    <source>
        <dbReference type="ARBA" id="ARBA00023296"/>
    </source>
</evidence>
<name>A0AAE5YMN3_9PAPI</name>
<accession>A0AAE5YMN3</accession>
<dbReference type="EMBL" id="MK620303">
    <property type="protein sequence ID" value="QBR99471.1"/>
    <property type="molecule type" value="Genomic_DNA"/>
</dbReference>